<reference evidence="2 3" key="1">
    <citation type="journal article" date="2015" name="Genome Announc.">
        <title>Genome Sequences of Five Additional Brevibacillus laterosporus Bacteriophages.</title>
        <authorList>
            <person name="Merrill B.D."/>
            <person name="Berg J.A."/>
            <person name="Graves K.A."/>
            <person name="Ward A.T."/>
            <person name="Hilton J.A."/>
            <person name="Wake B.N."/>
            <person name="Grose J.H."/>
            <person name="Breakwell D.P."/>
            <person name="Burnett S.H."/>
        </authorList>
    </citation>
    <scope>NUCLEOTIDE SEQUENCE [LARGE SCALE GENOMIC DNA]</scope>
</reference>
<evidence type="ECO:0000313" key="3">
    <source>
        <dbReference type="Proteomes" id="UP000224542"/>
    </source>
</evidence>
<protein>
    <recommendedName>
        <fullName evidence="1">Phage ABA sandwich domain-containing protein</fullName>
    </recommendedName>
</protein>
<name>A0A0K2CNQ9_9CAUD</name>
<dbReference type="Pfam" id="PF18066">
    <property type="entry name" value="Phage_ABA_S"/>
    <property type="match status" value="1"/>
</dbReference>
<evidence type="ECO:0000313" key="2">
    <source>
        <dbReference type="EMBL" id="ALA07462.1"/>
    </source>
</evidence>
<feature type="domain" description="Phage ABA sandwich" evidence="1">
    <location>
        <begin position="9"/>
        <end position="100"/>
    </location>
</feature>
<gene>
    <name evidence="2" type="ORF">SECTIM467_136</name>
</gene>
<dbReference type="EMBL" id="KT151957">
    <property type="protein sequence ID" value="ALA07462.1"/>
    <property type="molecule type" value="Genomic_DNA"/>
</dbReference>
<dbReference type="Proteomes" id="UP000224542">
    <property type="component" value="Segment"/>
</dbReference>
<accession>A0A0K2CNQ9</accession>
<proteinExistence type="predicted"/>
<dbReference type="Gene3D" id="3.30.2120.10">
    <property type="entry name" value="Bacillus phage protein-like"/>
    <property type="match status" value="1"/>
</dbReference>
<dbReference type="InterPro" id="IPR041270">
    <property type="entry name" value="Phage_ABA_S"/>
</dbReference>
<dbReference type="InterPro" id="IPR028985">
    <property type="entry name" value="Bacillus_phage_prot-like"/>
</dbReference>
<evidence type="ECO:0000259" key="1">
    <source>
        <dbReference type="Pfam" id="PF18066"/>
    </source>
</evidence>
<organism evidence="2 3">
    <name type="scientific">Brevibacillus phage SecTim467</name>
    <dbReference type="NCBI Taxonomy" id="1691956"/>
    <lineage>
        <taxon>Viruses</taxon>
        <taxon>Duplodnaviria</taxon>
        <taxon>Heunggongvirae</taxon>
        <taxon>Uroviricota</taxon>
        <taxon>Caudoviricetes</taxon>
        <taxon>Jenstvirus</taxon>
        <taxon>Jenstvirus jenst</taxon>
    </lineage>
</organism>
<sequence>MTEQQIIKTLATAVMGWRWIYHVELDLWGWHSPDEFRSGWNPLRNIADAFQVMDKLCIALIPQAGNLPEDMKYLAVFDDRPIGRKIEVFAKTAQEAICIVAIKVIKGREKER</sequence>